<gene>
    <name evidence="2" type="ORF">TRIUR3_00274</name>
</gene>
<feature type="compositionally biased region" description="Acidic residues" evidence="1">
    <location>
        <begin position="91"/>
        <end position="101"/>
    </location>
</feature>
<sequence>MKVVDGVVTEQPINRRRASSGGKVLGEEEKNAGNVSARPELTDTGAPSTFSSGVAAPFLLDSDAAGHLHRRPLQLFCFVDGRHHASRPKEEELEEGEYEVEESAKDMEWPVPQETKIWLRGVSTLPSRPYPHKGIIVKPVGVRY</sequence>
<protein>
    <submittedName>
        <fullName evidence="2">Uncharacterized protein</fullName>
    </submittedName>
</protein>
<evidence type="ECO:0000256" key="1">
    <source>
        <dbReference type="SAM" id="MobiDB-lite"/>
    </source>
</evidence>
<accession>M8AXU9</accession>
<reference evidence="2" key="1">
    <citation type="journal article" date="2013" name="Nature">
        <title>Draft genome of the wheat A-genome progenitor Triticum urartu.</title>
        <authorList>
            <person name="Ling H.Q."/>
            <person name="Zhao S."/>
            <person name="Liu D."/>
            <person name="Wang J."/>
            <person name="Sun H."/>
            <person name="Zhang C."/>
            <person name="Fan H."/>
            <person name="Li D."/>
            <person name="Dong L."/>
            <person name="Tao Y."/>
            <person name="Gao C."/>
            <person name="Wu H."/>
            <person name="Li Y."/>
            <person name="Cui Y."/>
            <person name="Guo X."/>
            <person name="Zheng S."/>
            <person name="Wang B."/>
            <person name="Yu K."/>
            <person name="Liang Q."/>
            <person name="Yang W."/>
            <person name="Lou X."/>
            <person name="Chen J."/>
            <person name="Feng M."/>
            <person name="Jian J."/>
            <person name="Zhang X."/>
            <person name="Luo G."/>
            <person name="Jiang Y."/>
            <person name="Liu J."/>
            <person name="Wang Z."/>
            <person name="Sha Y."/>
            <person name="Zhang B."/>
            <person name="Wu H."/>
            <person name="Tang D."/>
            <person name="Shen Q."/>
            <person name="Xue P."/>
            <person name="Zou S."/>
            <person name="Wang X."/>
            <person name="Liu X."/>
            <person name="Wang F."/>
            <person name="Yang Y."/>
            <person name="An X."/>
            <person name="Dong Z."/>
            <person name="Zhang K."/>
            <person name="Zhang X."/>
            <person name="Luo M.C."/>
            <person name="Dvorak J."/>
            <person name="Tong Y."/>
            <person name="Wang J."/>
            <person name="Yang H."/>
            <person name="Li Z."/>
            <person name="Wang D."/>
            <person name="Zhang A."/>
            <person name="Wang J."/>
        </authorList>
    </citation>
    <scope>NUCLEOTIDE SEQUENCE</scope>
</reference>
<evidence type="ECO:0000313" key="2">
    <source>
        <dbReference type="EMBL" id="EMS65954.1"/>
    </source>
</evidence>
<name>M8AXU9_TRIUA</name>
<organism evidence="2">
    <name type="scientific">Triticum urartu</name>
    <name type="common">Red wild einkorn</name>
    <name type="synonym">Crithodium urartu</name>
    <dbReference type="NCBI Taxonomy" id="4572"/>
    <lineage>
        <taxon>Eukaryota</taxon>
        <taxon>Viridiplantae</taxon>
        <taxon>Streptophyta</taxon>
        <taxon>Embryophyta</taxon>
        <taxon>Tracheophyta</taxon>
        <taxon>Spermatophyta</taxon>
        <taxon>Magnoliopsida</taxon>
        <taxon>Liliopsida</taxon>
        <taxon>Poales</taxon>
        <taxon>Poaceae</taxon>
        <taxon>BOP clade</taxon>
        <taxon>Pooideae</taxon>
        <taxon>Triticodae</taxon>
        <taxon>Triticeae</taxon>
        <taxon>Triticinae</taxon>
        <taxon>Triticum</taxon>
    </lineage>
</organism>
<dbReference type="EMBL" id="KD037832">
    <property type="protein sequence ID" value="EMS65954.1"/>
    <property type="molecule type" value="Genomic_DNA"/>
</dbReference>
<proteinExistence type="predicted"/>
<feature type="region of interest" description="Disordered" evidence="1">
    <location>
        <begin position="86"/>
        <end position="106"/>
    </location>
</feature>
<dbReference type="AlphaFoldDB" id="M8AXU9"/>
<feature type="region of interest" description="Disordered" evidence="1">
    <location>
        <begin position="1"/>
        <end position="48"/>
    </location>
</feature>